<comment type="caution">
    <text evidence="1">The sequence shown here is derived from an EMBL/GenBank/DDBJ whole genome shotgun (WGS) entry which is preliminary data.</text>
</comment>
<organism evidence="1 2">
    <name type="scientific">Dreissena polymorpha</name>
    <name type="common">Zebra mussel</name>
    <name type="synonym">Mytilus polymorpha</name>
    <dbReference type="NCBI Taxonomy" id="45954"/>
    <lineage>
        <taxon>Eukaryota</taxon>
        <taxon>Metazoa</taxon>
        <taxon>Spiralia</taxon>
        <taxon>Lophotrochozoa</taxon>
        <taxon>Mollusca</taxon>
        <taxon>Bivalvia</taxon>
        <taxon>Autobranchia</taxon>
        <taxon>Heteroconchia</taxon>
        <taxon>Euheterodonta</taxon>
        <taxon>Imparidentia</taxon>
        <taxon>Neoheterodontei</taxon>
        <taxon>Myida</taxon>
        <taxon>Dreissenoidea</taxon>
        <taxon>Dreissenidae</taxon>
        <taxon>Dreissena</taxon>
    </lineage>
</organism>
<protein>
    <submittedName>
        <fullName evidence="1">Uncharacterized protein</fullName>
    </submittedName>
</protein>
<proteinExistence type="predicted"/>
<dbReference type="AlphaFoldDB" id="A0A9D4C746"/>
<reference evidence="1" key="2">
    <citation type="submission" date="2020-11" db="EMBL/GenBank/DDBJ databases">
        <authorList>
            <person name="McCartney M.A."/>
            <person name="Auch B."/>
            <person name="Kono T."/>
            <person name="Mallez S."/>
            <person name="Becker A."/>
            <person name="Gohl D.M."/>
            <person name="Silverstein K.A.T."/>
            <person name="Koren S."/>
            <person name="Bechman K.B."/>
            <person name="Herman A."/>
            <person name="Abrahante J.E."/>
            <person name="Garbe J."/>
        </authorList>
    </citation>
    <scope>NUCLEOTIDE SEQUENCE</scope>
    <source>
        <strain evidence="1">Duluth1</strain>
        <tissue evidence="1">Whole animal</tissue>
    </source>
</reference>
<dbReference type="Proteomes" id="UP000828390">
    <property type="component" value="Unassembled WGS sequence"/>
</dbReference>
<accession>A0A9D4C746</accession>
<sequence>MKGPKTNVLTNFHEEVLTTALGGHFFLQTQTVIKLILDIICTNLLTKFHEDWTINVVSRVLTRKKCPAPWRPYIIGTHVLTTFHEDRRIYVASRVLTRKMPRLLAAVFFNQTIFKLIQDMIGTNLLNKFHEDRTIN</sequence>
<reference evidence="1" key="1">
    <citation type="journal article" date="2019" name="bioRxiv">
        <title>The Genome of the Zebra Mussel, Dreissena polymorpha: A Resource for Invasive Species Research.</title>
        <authorList>
            <person name="McCartney M.A."/>
            <person name="Auch B."/>
            <person name="Kono T."/>
            <person name="Mallez S."/>
            <person name="Zhang Y."/>
            <person name="Obille A."/>
            <person name="Becker A."/>
            <person name="Abrahante J.E."/>
            <person name="Garbe J."/>
            <person name="Badalamenti J.P."/>
            <person name="Herman A."/>
            <person name="Mangelson H."/>
            <person name="Liachko I."/>
            <person name="Sullivan S."/>
            <person name="Sone E.D."/>
            <person name="Koren S."/>
            <person name="Silverstein K.A.T."/>
            <person name="Beckman K.B."/>
            <person name="Gohl D.M."/>
        </authorList>
    </citation>
    <scope>NUCLEOTIDE SEQUENCE</scope>
    <source>
        <strain evidence="1">Duluth1</strain>
        <tissue evidence="1">Whole animal</tissue>
    </source>
</reference>
<keyword evidence="2" id="KW-1185">Reference proteome</keyword>
<name>A0A9D4C746_DREPO</name>
<evidence type="ECO:0000313" key="2">
    <source>
        <dbReference type="Proteomes" id="UP000828390"/>
    </source>
</evidence>
<dbReference type="EMBL" id="JAIWYP010000013">
    <property type="protein sequence ID" value="KAH3718199.1"/>
    <property type="molecule type" value="Genomic_DNA"/>
</dbReference>
<gene>
    <name evidence="1" type="ORF">DPMN_060998</name>
</gene>
<evidence type="ECO:0000313" key="1">
    <source>
        <dbReference type="EMBL" id="KAH3718199.1"/>
    </source>
</evidence>